<feature type="transmembrane region" description="Helical" evidence="7">
    <location>
        <begin position="269"/>
        <end position="292"/>
    </location>
</feature>
<dbReference type="Pfam" id="PF00528">
    <property type="entry name" value="BPD_transp_1"/>
    <property type="match status" value="1"/>
</dbReference>
<feature type="transmembrane region" description="Helical" evidence="7">
    <location>
        <begin position="114"/>
        <end position="134"/>
    </location>
</feature>
<dbReference type="AlphaFoldDB" id="A0A238J730"/>
<gene>
    <name evidence="9" type="primary">ugpA_3</name>
    <name evidence="9" type="ORF">BOA8489_03904</name>
</gene>
<evidence type="ECO:0000256" key="1">
    <source>
        <dbReference type="ARBA" id="ARBA00004651"/>
    </source>
</evidence>
<feature type="transmembrane region" description="Helical" evidence="7">
    <location>
        <begin position="240"/>
        <end position="262"/>
    </location>
</feature>
<dbReference type="Gene3D" id="1.10.3720.10">
    <property type="entry name" value="MetI-like"/>
    <property type="match status" value="1"/>
</dbReference>
<evidence type="ECO:0000313" key="9">
    <source>
        <dbReference type="EMBL" id="SMX25760.1"/>
    </source>
</evidence>
<feature type="domain" description="ABC transmembrane type-1" evidence="8">
    <location>
        <begin position="77"/>
        <end position="292"/>
    </location>
</feature>
<evidence type="ECO:0000256" key="7">
    <source>
        <dbReference type="RuleBase" id="RU363032"/>
    </source>
</evidence>
<evidence type="ECO:0000256" key="5">
    <source>
        <dbReference type="ARBA" id="ARBA00022989"/>
    </source>
</evidence>
<dbReference type="InterPro" id="IPR035906">
    <property type="entry name" value="MetI-like_sf"/>
</dbReference>
<sequence>MNERIPLTLMISRALERRLPMIVVSPLFAASLFFVYGFIAWSIYISFTKSGVMPNYAFEGLQQYDRLWATPRWSVALRNLFVFSTLFIAISMAIGILLAILLDQRIRGEGMIRTIFLYPMALSFIVTGTVWKWILNPGLGVERLVRQAGFEDFTFDWLVNSDYAIYTVVIAAVWQSSGYAMALFLAGLRSVDDEILKAAAIDGAGPVRVYSGIVMPMLRPVFLSTIIILAHLAIKSFDLVIALTGGGPGFATDMPATFMYAFAFQRSELGVAAASATMMLMTIVAIIVPYLYSELRGTRE</sequence>
<organism evidence="9 10">
    <name type="scientific">Boseongicola aestuarii</name>
    <dbReference type="NCBI Taxonomy" id="1470561"/>
    <lineage>
        <taxon>Bacteria</taxon>
        <taxon>Pseudomonadati</taxon>
        <taxon>Pseudomonadota</taxon>
        <taxon>Alphaproteobacteria</taxon>
        <taxon>Rhodobacterales</taxon>
        <taxon>Paracoccaceae</taxon>
        <taxon>Boseongicola</taxon>
    </lineage>
</organism>
<comment type="similarity">
    <text evidence="7">Belongs to the binding-protein-dependent transport system permease family.</text>
</comment>
<dbReference type="InterPro" id="IPR051393">
    <property type="entry name" value="ABC_transporter_permease"/>
</dbReference>
<dbReference type="EMBL" id="FXXQ01000027">
    <property type="protein sequence ID" value="SMX25760.1"/>
    <property type="molecule type" value="Genomic_DNA"/>
</dbReference>
<proteinExistence type="inferred from homology"/>
<keyword evidence="10" id="KW-1185">Reference proteome</keyword>
<dbReference type="RefSeq" id="WP_245813988.1">
    <property type="nucleotide sequence ID" value="NZ_FXXQ01000027.1"/>
</dbReference>
<feature type="transmembrane region" description="Helical" evidence="7">
    <location>
        <begin position="80"/>
        <end position="102"/>
    </location>
</feature>
<keyword evidence="5 7" id="KW-1133">Transmembrane helix</keyword>
<keyword evidence="4 7" id="KW-0812">Transmembrane</keyword>
<dbReference type="InterPro" id="IPR000515">
    <property type="entry name" value="MetI-like"/>
</dbReference>
<dbReference type="Proteomes" id="UP000201838">
    <property type="component" value="Unassembled WGS sequence"/>
</dbReference>
<evidence type="ECO:0000313" key="10">
    <source>
        <dbReference type="Proteomes" id="UP000201838"/>
    </source>
</evidence>
<dbReference type="PROSITE" id="PS50928">
    <property type="entry name" value="ABC_TM1"/>
    <property type="match status" value="1"/>
</dbReference>
<dbReference type="SUPFAM" id="SSF161098">
    <property type="entry name" value="MetI-like"/>
    <property type="match status" value="1"/>
</dbReference>
<feature type="transmembrane region" description="Helical" evidence="7">
    <location>
        <begin position="209"/>
        <end position="234"/>
    </location>
</feature>
<dbReference type="PANTHER" id="PTHR30193:SF42">
    <property type="entry name" value="ABC TRANSPORTER PERMEASE PROTEIN"/>
    <property type="match status" value="1"/>
</dbReference>
<evidence type="ECO:0000259" key="8">
    <source>
        <dbReference type="PROSITE" id="PS50928"/>
    </source>
</evidence>
<keyword evidence="2 7" id="KW-0813">Transport</keyword>
<accession>A0A238J730</accession>
<name>A0A238J730_9RHOB</name>
<keyword evidence="6 7" id="KW-0472">Membrane</keyword>
<evidence type="ECO:0000256" key="4">
    <source>
        <dbReference type="ARBA" id="ARBA00022692"/>
    </source>
</evidence>
<feature type="transmembrane region" description="Helical" evidence="7">
    <location>
        <begin position="21"/>
        <end position="44"/>
    </location>
</feature>
<protein>
    <submittedName>
        <fullName evidence="9">sn-glycerol-3-phosphate transport system permease protein UgpA</fullName>
    </submittedName>
</protein>
<evidence type="ECO:0000256" key="3">
    <source>
        <dbReference type="ARBA" id="ARBA00022475"/>
    </source>
</evidence>
<evidence type="ECO:0000256" key="6">
    <source>
        <dbReference type="ARBA" id="ARBA00023136"/>
    </source>
</evidence>
<reference evidence="9 10" key="1">
    <citation type="submission" date="2017-05" db="EMBL/GenBank/DDBJ databases">
        <authorList>
            <person name="Song R."/>
            <person name="Chenine A.L."/>
            <person name="Ruprecht R.M."/>
        </authorList>
    </citation>
    <scope>NUCLEOTIDE SEQUENCE [LARGE SCALE GENOMIC DNA]</scope>
    <source>
        <strain evidence="9 10">CECT 8489</strain>
    </source>
</reference>
<feature type="transmembrane region" description="Helical" evidence="7">
    <location>
        <begin position="163"/>
        <end position="188"/>
    </location>
</feature>
<keyword evidence="3" id="KW-1003">Cell membrane</keyword>
<dbReference type="GO" id="GO:0005886">
    <property type="term" value="C:plasma membrane"/>
    <property type="evidence" value="ECO:0007669"/>
    <property type="project" value="UniProtKB-SubCell"/>
</dbReference>
<dbReference type="GO" id="GO:0055085">
    <property type="term" value="P:transmembrane transport"/>
    <property type="evidence" value="ECO:0007669"/>
    <property type="project" value="InterPro"/>
</dbReference>
<dbReference type="CDD" id="cd06261">
    <property type="entry name" value="TM_PBP2"/>
    <property type="match status" value="1"/>
</dbReference>
<comment type="subcellular location">
    <subcellularLocation>
        <location evidence="1 7">Cell membrane</location>
        <topology evidence="1 7">Multi-pass membrane protein</topology>
    </subcellularLocation>
</comment>
<dbReference type="PANTHER" id="PTHR30193">
    <property type="entry name" value="ABC TRANSPORTER PERMEASE PROTEIN"/>
    <property type="match status" value="1"/>
</dbReference>
<evidence type="ECO:0000256" key="2">
    <source>
        <dbReference type="ARBA" id="ARBA00022448"/>
    </source>
</evidence>